<dbReference type="InterPro" id="IPR012094">
    <property type="entry name" value="tRNA_Ile_lys_synt"/>
</dbReference>
<evidence type="ECO:0000256" key="2">
    <source>
        <dbReference type="ARBA" id="ARBA00022694"/>
    </source>
</evidence>
<dbReference type="Proteomes" id="UP000321258">
    <property type="component" value="Unassembled WGS sequence"/>
</dbReference>
<dbReference type="EC" id="6.3.4.19" evidence="6"/>
<evidence type="ECO:0000313" key="8">
    <source>
        <dbReference type="EMBL" id="GEP00321.1"/>
    </source>
</evidence>
<keyword evidence="6" id="KW-0963">Cytoplasm</keyword>
<dbReference type="InterPro" id="IPR011063">
    <property type="entry name" value="TilS/TtcA_N"/>
</dbReference>
<dbReference type="SUPFAM" id="SSF52402">
    <property type="entry name" value="Adenine nucleotide alpha hydrolases-like"/>
    <property type="match status" value="1"/>
</dbReference>
<keyword evidence="9" id="KW-1185">Reference proteome</keyword>
<name>A0A512IRL1_9HYPH</name>
<dbReference type="GO" id="GO:0005737">
    <property type="term" value="C:cytoplasm"/>
    <property type="evidence" value="ECO:0007669"/>
    <property type="project" value="UniProtKB-SubCell"/>
</dbReference>
<dbReference type="PANTHER" id="PTHR43033:SF1">
    <property type="entry name" value="TRNA(ILE)-LYSIDINE SYNTHASE-RELATED"/>
    <property type="match status" value="1"/>
</dbReference>
<evidence type="ECO:0000256" key="4">
    <source>
        <dbReference type="ARBA" id="ARBA00022840"/>
    </source>
</evidence>
<dbReference type="InterPro" id="IPR014729">
    <property type="entry name" value="Rossmann-like_a/b/a_fold"/>
</dbReference>
<dbReference type="PANTHER" id="PTHR43033">
    <property type="entry name" value="TRNA(ILE)-LYSIDINE SYNTHASE-RELATED"/>
    <property type="match status" value="1"/>
</dbReference>
<evidence type="ECO:0000313" key="9">
    <source>
        <dbReference type="Proteomes" id="UP000321258"/>
    </source>
</evidence>
<proteinExistence type="inferred from homology"/>
<gene>
    <name evidence="6" type="primary">tilS</name>
    <name evidence="8" type="ORF">MHA02_27080</name>
</gene>
<evidence type="ECO:0000256" key="3">
    <source>
        <dbReference type="ARBA" id="ARBA00022741"/>
    </source>
</evidence>
<comment type="similarity">
    <text evidence="6">Belongs to the tRNA(Ile)-lysidine synthase family.</text>
</comment>
<keyword evidence="4 6" id="KW-0067">ATP-binding</keyword>
<keyword evidence="2 6" id="KW-0819">tRNA processing</keyword>
<comment type="subcellular location">
    <subcellularLocation>
        <location evidence="6">Cytoplasm</location>
    </subcellularLocation>
</comment>
<evidence type="ECO:0000256" key="6">
    <source>
        <dbReference type="HAMAP-Rule" id="MF_01161"/>
    </source>
</evidence>
<comment type="domain">
    <text evidence="6">The N-terminal region contains the highly conserved SGGXDS motif, predicted to be a P-loop motif involved in ATP binding.</text>
</comment>
<feature type="binding site" evidence="6">
    <location>
        <begin position="35"/>
        <end position="40"/>
    </location>
    <ligand>
        <name>ATP</name>
        <dbReference type="ChEBI" id="CHEBI:30616"/>
    </ligand>
</feature>
<dbReference type="GO" id="GO:0032267">
    <property type="term" value="F:tRNA(Ile)-lysidine synthase activity"/>
    <property type="evidence" value="ECO:0007669"/>
    <property type="project" value="UniProtKB-EC"/>
</dbReference>
<dbReference type="AlphaFoldDB" id="A0A512IRL1"/>
<organism evidence="8 9">
    <name type="scientific">Methylobacterium haplocladii</name>
    <dbReference type="NCBI Taxonomy" id="1176176"/>
    <lineage>
        <taxon>Bacteria</taxon>
        <taxon>Pseudomonadati</taxon>
        <taxon>Pseudomonadota</taxon>
        <taxon>Alphaproteobacteria</taxon>
        <taxon>Hyphomicrobiales</taxon>
        <taxon>Methylobacteriaceae</taxon>
        <taxon>Methylobacterium</taxon>
    </lineage>
</organism>
<comment type="caution">
    <text evidence="8">The sequence shown here is derived from an EMBL/GenBank/DDBJ whole genome shotgun (WGS) entry which is preliminary data.</text>
</comment>
<dbReference type="NCBIfam" id="TIGR02432">
    <property type="entry name" value="lysidine_TilS_N"/>
    <property type="match status" value="1"/>
</dbReference>
<dbReference type="GO" id="GO:0006400">
    <property type="term" value="P:tRNA modification"/>
    <property type="evidence" value="ECO:0007669"/>
    <property type="project" value="UniProtKB-UniRule"/>
</dbReference>
<comment type="function">
    <text evidence="6">Ligates lysine onto the cytidine present at position 34 of the AUA codon-specific tRNA(Ile) that contains the anticodon CAU, in an ATP-dependent manner. Cytidine is converted to lysidine, thus changing the amino acid specificity of the tRNA from methionine to isoleucine.</text>
</comment>
<dbReference type="HAMAP" id="MF_01161">
    <property type="entry name" value="tRNA_Ile_lys_synt"/>
    <property type="match status" value="1"/>
</dbReference>
<dbReference type="Gene3D" id="3.40.50.620">
    <property type="entry name" value="HUPs"/>
    <property type="match status" value="1"/>
</dbReference>
<sequence length="373" mass="39232">MTSRDDGGGDRLARALAPYLTPDPACLSGILLAVSGGPDSTALMHAAACAGSDIALWVATVDHGLRPESAHEAEAVGERAKQLGLRHRILRWETPPRGGIQAAARAARYRFLAAHAAEIGARIVLTAHTADDQAETVLMRLVAGSGPAGLAGMRRERALAGGIRLVRPFLDLPKAMLVAYCETRALPFARDPSNADDRFARARLRRLLPALAAEGLTPDRLRRLAERLARDEAALSQAAADLLDAARRPAAPGAFALDGGALLAAPAALALRVLDLAIEAIQPDPQRAVPRRLERLERLVLDALLPALAQGLRLRRTLRGVLVETTPDGTVVLAPAPPRRASARTLHGSRVAGPADLLGKGEGAAYIGPACPE</sequence>
<dbReference type="GO" id="GO:0005524">
    <property type="term" value="F:ATP binding"/>
    <property type="evidence" value="ECO:0007669"/>
    <property type="project" value="UniProtKB-UniRule"/>
</dbReference>
<dbReference type="Pfam" id="PF01171">
    <property type="entry name" value="ATP_bind_3"/>
    <property type="match status" value="1"/>
</dbReference>
<dbReference type="InterPro" id="IPR012795">
    <property type="entry name" value="tRNA_Ile_lys_synt_N"/>
</dbReference>
<dbReference type="EMBL" id="BJZT01000029">
    <property type="protein sequence ID" value="GEP00321.1"/>
    <property type="molecule type" value="Genomic_DNA"/>
</dbReference>
<evidence type="ECO:0000256" key="1">
    <source>
        <dbReference type="ARBA" id="ARBA00022598"/>
    </source>
</evidence>
<keyword evidence="3 6" id="KW-0547">Nucleotide-binding</keyword>
<accession>A0A512IRL1</accession>
<dbReference type="RefSeq" id="WP_238180503.1">
    <property type="nucleotide sequence ID" value="NZ_BJZT01000029.1"/>
</dbReference>
<dbReference type="CDD" id="cd01992">
    <property type="entry name" value="TilS_N"/>
    <property type="match status" value="1"/>
</dbReference>
<evidence type="ECO:0000259" key="7">
    <source>
        <dbReference type="Pfam" id="PF01171"/>
    </source>
</evidence>
<protein>
    <recommendedName>
        <fullName evidence="6">tRNA(Ile)-lysidine synthase</fullName>
        <ecNumber evidence="6">6.3.4.19</ecNumber>
    </recommendedName>
    <alternativeName>
        <fullName evidence="6">tRNA(Ile)-2-lysyl-cytidine synthase</fullName>
    </alternativeName>
    <alternativeName>
        <fullName evidence="6">tRNA(Ile)-lysidine synthetase</fullName>
    </alternativeName>
</protein>
<comment type="catalytic activity">
    <reaction evidence="5 6">
        <text>cytidine(34) in tRNA(Ile2) + L-lysine + ATP = lysidine(34) in tRNA(Ile2) + AMP + diphosphate + H(+)</text>
        <dbReference type="Rhea" id="RHEA:43744"/>
        <dbReference type="Rhea" id="RHEA-COMP:10625"/>
        <dbReference type="Rhea" id="RHEA-COMP:10670"/>
        <dbReference type="ChEBI" id="CHEBI:15378"/>
        <dbReference type="ChEBI" id="CHEBI:30616"/>
        <dbReference type="ChEBI" id="CHEBI:32551"/>
        <dbReference type="ChEBI" id="CHEBI:33019"/>
        <dbReference type="ChEBI" id="CHEBI:82748"/>
        <dbReference type="ChEBI" id="CHEBI:83665"/>
        <dbReference type="ChEBI" id="CHEBI:456215"/>
        <dbReference type="EC" id="6.3.4.19"/>
    </reaction>
</comment>
<feature type="domain" description="tRNA(Ile)-lysidine/2-thiocytidine synthase N-terminal" evidence="7">
    <location>
        <begin position="30"/>
        <end position="206"/>
    </location>
</feature>
<evidence type="ECO:0000256" key="5">
    <source>
        <dbReference type="ARBA" id="ARBA00048539"/>
    </source>
</evidence>
<keyword evidence="1 6" id="KW-0436">Ligase</keyword>
<reference evidence="8 9" key="1">
    <citation type="submission" date="2019-07" db="EMBL/GenBank/DDBJ databases">
        <title>Whole genome shotgun sequence of Methylobacterium haplocladii NBRC 107714.</title>
        <authorList>
            <person name="Hosoyama A."/>
            <person name="Uohara A."/>
            <person name="Ohji S."/>
            <person name="Ichikawa N."/>
        </authorList>
    </citation>
    <scope>NUCLEOTIDE SEQUENCE [LARGE SCALE GENOMIC DNA]</scope>
    <source>
        <strain evidence="8 9">NBRC 107714</strain>
    </source>
</reference>